<proteinExistence type="predicted"/>
<dbReference type="Proteomes" id="UP000016936">
    <property type="component" value="Unassembled WGS sequence"/>
</dbReference>
<keyword evidence="2" id="KW-1185">Reference proteome</keyword>
<sequence>MVSHSHSVSPSGLRLTKSKPRYLFRIDEIGKTPSASHTYDSSGHHGIPAFEAGAVRSVGGGVSGQWWQCDGNQIRGNQQLPQGARPYNTYSVFYIGGFGFWVLKGDATNAETYRNSSTWQPLYFQHDPRREYSYLCNAEQHRTVDLRRRDQNWLRMLLPDIYYESAAEVNHPRCGGLKGELGIFLALIAFAIRPQELQARLPQMFTNGNWQVPGTFNHGRQSERGVVVYVWTSPPTTADELRAYELGYQTRYYY</sequence>
<dbReference type="OrthoDB" id="5243686at2759"/>
<dbReference type="OMA" id="REYSYLC"/>
<gene>
    <name evidence="1" type="ORF">COCHEDRAFT_1174163</name>
</gene>
<organism evidence="1 2">
    <name type="scientific">Cochliobolus heterostrophus (strain C5 / ATCC 48332 / race O)</name>
    <name type="common">Southern corn leaf blight fungus</name>
    <name type="synonym">Bipolaris maydis</name>
    <dbReference type="NCBI Taxonomy" id="701091"/>
    <lineage>
        <taxon>Eukaryota</taxon>
        <taxon>Fungi</taxon>
        <taxon>Dikarya</taxon>
        <taxon>Ascomycota</taxon>
        <taxon>Pezizomycotina</taxon>
        <taxon>Dothideomycetes</taxon>
        <taxon>Pleosporomycetidae</taxon>
        <taxon>Pleosporales</taxon>
        <taxon>Pleosporineae</taxon>
        <taxon>Pleosporaceae</taxon>
        <taxon>Bipolaris</taxon>
    </lineage>
</organism>
<dbReference type="STRING" id="701091.M2UX08"/>
<dbReference type="AlphaFoldDB" id="M2UX08"/>
<reference evidence="1 2" key="1">
    <citation type="journal article" date="2012" name="PLoS Pathog.">
        <title>Diverse lifestyles and strategies of plant pathogenesis encoded in the genomes of eighteen Dothideomycetes fungi.</title>
        <authorList>
            <person name="Ohm R.A."/>
            <person name="Feau N."/>
            <person name="Henrissat B."/>
            <person name="Schoch C.L."/>
            <person name="Horwitz B.A."/>
            <person name="Barry K.W."/>
            <person name="Condon B.J."/>
            <person name="Copeland A.C."/>
            <person name="Dhillon B."/>
            <person name="Glaser F."/>
            <person name="Hesse C.N."/>
            <person name="Kosti I."/>
            <person name="LaButti K."/>
            <person name="Lindquist E.A."/>
            <person name="Lucas S."/>
            <person name="Salamov A.A."/>
            <person name="Bradshaw R.E."/>
            <person name="Ciuffetti L."/>
            <person name="Hamelin R.C."/>
            <person name="Kema G.H.J."/>
            <person name="Lawrence C."/>
            <person name="Scott J.A."/>
            <person name="Spatafora J.W."/>
            <person name="Turgeon B.G."/>
            <person name="de Wit P.J.G.M."/>
            <person name="Zhong S."/>
            <person name="Goodwin S.B."/>
            <person name="Grigoriev I.V."/>
        </authorList>
    </citation>
    <scope>NUCLEOTIDE SEQUENCE [LARGE SCALE GENOMIC DNA]</scope>
    <source>
        <strain evidence="2">C5 / ATCC 48332 / race O</strain>
    </source>
</reference>
<evidence type="ECO:0000313" key="2">
    <source>
        <dbReference type="Proteomes" id="UP000016936"/>
    </source>
</evidence>
<protein>
    <submittedName>
        <fullName evidence="1">Uncharacterized protein</fullName>
    </submittedName>
</protein>
<dbReference type="eggNOG" id="ENOG502T05Q">
    <property type="taxonomic scope" value="Eukaryota"/>
</dbReference>
<evidence type="ECO:0000313" key="1">
    <source>
        <dbReference type="EMBL" id="EMD92338.1"/>
    </source>
</evidence>
<dbReference type="HOGENOM" id="CLU_1161339_0_0_1"/>
<name>M2UX08_COCH5</name>
<dbReference type="EMBL" id="KB445575">
    <property type="protein sequence ID" value="EMD92338.1"/>
    <property type="molecule type" value="Genomic_DNA"/>
</dbReference>
<accession>M2UX08</accession>
<reference evidence="2" key="2">
    <citation type="journal article" date="2013" name="PLoS Genet.">
        <title>Comparative genome structure, secondary metabolite, and effector coding capacity across Cochliobolus pathogens.</title>
        <authorList>
            <person name="Condon B.J."/>
            <person name="Leng Y."/>
            <person name="Wu D."/>
            <person name="Bushley K.E."/>
            <person name="Ohm R.A."/>
            <person name="Otillar R."/>
            <person name="Martin J."/>
            <person name="Schackwitz W."/>
            <person name="Grimwood J."/>
            <person name="MohdZainudin N."/>
            <person name="Xue C."/>
            <person name="Wang R."/>
            <person name="Manning V.A."/>
            <person name="Dhillon B."/>
            <person name="Tu Z.J."/>
            <person name="Steffenson B.J."/>
            <person name="Salamov A."/>
            <person name="Sun H."/>
            <person name="Lowry S."/>
            <person name="LaButti K."/>
            <person name="Han J."/>
            <person name="Copeland A."/>
            <person name="Lindquist E."/>
            <person name="Barry K."/>
            <person name="Schmutz J."/>
            <person name="Baker S.E."/>
            <person name="Ciuffetti L.M."/>
            <person name="Grigoriev I.V."/>
            <person name="Zhong S."/>
            <person name="Turgeon B.G."/>
        </authorList>
    </citation>
    <scope>NUCLEOTIDE SEQUENCE [LARGE SCALE GENOMIC DNA]</scope>
    <source>
        <strain evidence="2">C5 / ATCC 48332 / race O</strain>
    </source>
</reference>